<dbReference type="Proteomes" id="UP001157502">
    <property type="component" value="Chromosome 2"/>
</dbReference>
<proteinExistence type="predicted"/>
<evidence type="ECO:0000313" key="1">
    <source>
        <dbReference type="EMBL" id="KAJ8015202.1"/>
    </source>
</evidence>
<keyword evidence="2" id="KW-1185">Reference proteome</keyword>
<comment type="caution">
    <text evidence="1">The sequence shown here is derived from an EMBL/GenBank/DDBJ whole genome shotgun (WGS) entry which is preliminary data.</text>
</comment>
<name>A0ACC2HH83_DALPE</name>
<organism evidence="1 2">
    <name type="scientific">Dallia pectoralis</name>
    <name type="common">Alaska blackfish</name>
    <dbReference type="NCBI Taxonomy" id="75939"/>
    <lineage>
        <taxon>Eukaryota</taxon>
        <taxon>Metazoa</taxon>
        <taxon>Chordata</taxon>
        <taxon>Craniata</taxon>
        <taxon>Vertebrata</taxon>
        <taxon>Euteleostomi</taxon>
        <taxon>Actinopterygii</taxon>
        <taxon>Neopterygii</taxon>
        <taxon>Teleostei</taxon>
        <taxon>Protacanthopterygii</taxon>
        <taxon>Esociformes</taxon>
        <taxon>Umbridae</taxon>
        <taxon>Dallia</taxon>
    </lineage>
</organism>
<protein>
    <submittedName>
        <fullName evidence="1">Uncharacterized protein</fullName>
    </submittedName>
</protein>
<evidence type="ECO:0000313" key="2">
    <source>
        <dbReference type="Proteomes" id="UP001157502"/>
    </source>
</evidence>
<accession>A0ACC2HH83</accession>
<sequence>MCHVGIWKRWKHFKLFIMFLKPLSNNVCSLAWSIFLLKEPTAIRKYHRHEGVYLFSNNVKLLGPVPTPVPIVDTFDVNRGHHGQSDRSAATRPHTHQVTFWRFGSDGIALTARRLIEPRTSNTLSLVCGLSLSPADWEHPTSLAVSGTLSPQSFSHNKVTQLFTHVHFSCI</sequence>
<dbReference type="EMBL" id="CM055729">
    <property type="protein sequence ID" value="KAJ8015202.1"/>
    <property type="molecule type" value="Genomic_DNA"/>
</dbReference>
<gene>
    <name evidence="1" type="ORF">DPEC_G00023690</name>
</gene>
<reference evidence="1" key="1">
    <citation type="submission" date="2021-05" db="EMBL/GenBank/DDBJ databases">
        <authorList>
            <person name="Pan Q."/>
            <person name="Jouanno E."/>
            <person name="Zahm M."/>
            <person name="Klopp C."/>
            <person name="Cabau C."/>
            <person name="Louis A."/>
            <person name="Berthelot C."/>
            <person name="Parey E."/>
            <person name="Roest Crollius H."/>
            <person name="Montfort J."/>
            <person name="Robinson-Rechavi M."/>
            <person name="Bouchez O."/>
            <person name="Lampietro C."/>
            <person name="Lopez Roques C."/>
            <person name="Donnadieu C."/>
            <person name="Postlethwait J."/>
            <person name="Bobe J."/>
            <person name="Dillon D."/>
            <person name="Chandos A."/>
            <person name="von Hippel F."/>
            <person name="Guiguen Y."/>
        </authorList>
    </citation>
    <scope>NUCLEOTIDE SEQUENCE</scope>
    <source>
        <strain evidence="1">YG-Jan2019</strain>
    </source>
</reference>